<feature type="chain" id="PRO_5023062199" evidence="1">
    <location>
        <begin position="29"/>
        <end position="96"/>
    </location>
</feature>
<protein>
    <submittedName>
        <fullName evidence="2">Uncharacterized protein</fullName>
    </submittedName>
</protein>
<evidence type="ECO:0000256" key="1">
    <source>
        <dbReference type="SAM" id="SignalP"/>
    </source>
</evidence>
<dbReference type="RefSeq" id="WP_147852312.1">
    <property type="nucleotide sequence ID" value="NZ_VDUZ01000077.1"/>
</dbReference>
<comment type="caution">
    <text evidence="2">The sequence shown here is derived from an EMBL/GenBank/DDBJ whole genome shotgun (WGS) entry which is preliminary data.</text>
</comment>
<proteinExistence type="predicted"/>
<dbReference type="OrthoDB" id="8255351at2"/>
<dbReference type="Proteomes" id="UP000321638">
    <property type="component" value="Unassembled WGS sequence"/>
</dbReference>
<keyword evidence="3" id="KW-1185">Reference proteome</keyword>
<name>A0A5C8P7I5_9HYPH</name>
<keyword evidence="1" id="KW-0732">Signal</keyword>
<dbReference type="AlphaFoldDB" id="A0A5C8P7I5"/>
<dbReference type="EMBL" id="VDUZ01000077">
    <property type="protein sequence ID" value="TXL69600.1"/>
    <property type="molecule type" value="Genomic_DNA"/>
</dbReference>
<organism evidence="2 3">
    <name type="scientific">Vineibacter terrae</name>
    <dbReference type="NCBI Taxonomy" id="2586908"/>
    <lineage>
        <taxon>Bacteria</taxon>
        <taxon>Pseudomonadati</taxon>
        <taxon>Pseudomonadota</taxon>
        <taxon>Alphaproteobacteria</taxon>
        <taxon>Hyphomicrobiales</taxon>
        <taxon>Vineibacter</taxon>
    </lineage>
</organism>
<reference evidence="2 3" key="1">
    <citation type="submission" date="2019-06" db="EMBL/GenBank/DDBJ databases">
        <title>New taxonomy in bacterial strain CC-CFT640, isolated from vineyard.</title>
        <authorList>
            <person name="Lin S.-Y."/>
            <person name="Tsai C.-F."/>
            <person name="Young C.-C."/>
        </authorList>
    </citation>
    <scope>NUCLEOTIDE SEQUENCE [LARGE SCALE GENOMIC DNA]</scope>
    <source>
        <strain evidence="2 3">CC-CFT640</strain>
    </source>
</reference>
<gene>
    <name evidence="2" type="ORF">FHP25_38385</name>
</gene>
<accession>A0A5C8P7I5</accession>
<sequence length="96" mass="9798">MKLTTKAALALILGAGLVASGGAWPALAQAQPAAGTPQGRTQAERDALAALKRAGYQVSELRTTKAGVIARAAKDGRELSLLVDFTGKVMALPDGR</sequence>
<evidence type="ECO:0000313" key="3">
    <source>
        <dbReference type="Proteomes" id="UP000321638"/>
    </source>
</evidence>
<evidence type="ECO:0000313" key="2">
    <source>
        <dbReference type="EMBL" id="TXL69600.1"/>
    </source>
</evidence>
<feature type="signal peptide" evidence="1">
    <location>
        <begin position="1"/>
        <end position="28"/>
    </location>
</feature>